<dbReference type="InterPro" id="IPR052897">
    <property type="entry name" value="Sec-Metab_Biosynth_Hydrolase"/>
</dbReference>
<organism evidence="1 2">
    <name type="scientific">Rasamsonia emersonii (strain ATCC 16479 / CBS 393.64 / IMI 116815)</name>
    <dbReference type="NCBI Taxonomy" id="1408163"/>
    <lineage>
        <taxon>Eukaryota</taxon>
        <taxon>Fungi</taxon>
        <taxon>Dikarya</taxon>
        <taxon>Ascomycota</taxon>
        <taxon>Pezizomycotina</taxon>
        <taxon>Eurotiomycetes</taxon>
        <taxon>Eurotiomycetidae</taxon>
        <taxon>Eurotiales</taxon>
        <taxon>Trichocomaceae</taxon>
        <taxon>Rasamsonia</taxon>
    </lineage>
</organism>
<dbReference type="Gene3D" id="3.40.50.1820">
    <property type="entry name" value="alpha/beta hydrolase"/>
    <property type="match status" value="2"/>
</dbReference>
<evidence type="ECO:0000313" key="1">
    <source>
        <dbReference type="EMBL" id="KKA19602.1"/>
    </source>
</evidence>
<evidence type="ECO:0000313" key="2">
    <source>
        <dbReference type="Proteomes" id="UP000053958"/>
    </source>
</evidence>
<gene>
    <name evidence="1" type="ORF">T310_6412</name>
</gene>
<dbReference type="PANTHER" id="PTHR37017:SF11">
    <property type="entry name" value="ESTERASE_LIPASE_THIOESTERASE DOMAIN-CONTAINING PROTEIN"/>
    <property type="match status" value="1"/>
</dbReference>
<accession>A0A0F4YMT9</accession>
<reference evidence="1 2" key="1">
    <citation type="submission" date="2015-04" db="EMBL/GenBank/DDBJ databases">
        <authorList>
            <person name="Heijne W.H."/>
            <person name="Fedorova N.D."/>
            <person name="Nierman W.C."/>
            <person name="Vollebregt A.W."/>
            <person name="Zhao Z."/>
            <person name="Wu L."/>
            <person name="Kumar M."/>
            <person name="Stam H."/>
            <person name="van den Berg M.A."/>
            <person name="Pel H.J."/>
        </authorList>
    </citation>
    <scope>NUCLEOTIDE SEQUENCE [LARGE SCALE GENOMIC DNA]</scope>
    <source>
        <strain evidence="1 2">CBS 393.64</strain>
    </source>
</reference>
<dbReference type="STRING" id="1408163.A0A0F4YMT9"/>
<dbReference type="EMBL" id="LASV01000334">
    <property type="protein sequence ID" value="KKA19602.1"/>
    <property type="molecule type" value="Genomic_DNA"/>
</dbReference>
<dbReference type="OrthoDB" id="408373at2759"/>
<dbReference type="PANTHER" id="PTHR37017">
    <property type="entry name" value="AB HYDROLASE-1 DOMAIN-CONTAINING PROTEIN-RELATED"/>
    <property type="match status" value="1"/>
</dbReference>
<dbReference type="GeneID" id="25318714"/>
<dbReference type="RefSeq" id="XP_013326214.1">
    <property type="nucleotide sequence ID" value="XM_013470760.1"/>
</dbReference>
<name>A0A0F4YMT9_RASE3</name>
<protein>
    <recommendedName>
        <fullName evidence="3">AB hydrolase-1 domain-containing protein</fullName>
    </recommendedName>
</protein>
<dbReference type="AlphaFoldDB" id="A0A0F4YMT9"/>
<keyword evidence="2" id="KW-1185">Reference proteome</keyword>
<dbReference type="InterPro" id="IPR029058">
    <property type="entry name" value="AB_hydrolase_fold"/>
</dbReference>
<evidence type="ECO:0008006" key="3">
    <source>
        <dbReference type="Google" id="ProtNLM"/>
    </source>
</evidence>
<sequence>MTELSLIFAPGAWYPPTAFDSIITQLRQHGHISHCQTIAFPSIQQATTVKDLQPDIEATRALVEPEADAGRDVVLVVHSWAGLPVNSALGGHYWASTLRPHAWATKVSPATDAAYLTIPSTYLLCEEDRAIPIAVQEAMVEKARGSGAPMKTERIKAAHTPWLARPEEVLRFLQTEIGRKRQ</sequence>
<dbReference type="Proteomes" id="UP000053958">
    <property type="component" value="Unassembled WGS sequence"/>
</dbReference>
<dbReference type="SUPFAM" id="SSF53474">
    <property type="entry name" value="alpha/beta-Hydrolases"/>
    <property type="match status" value="1"/>
</dbReference>
<comment type="caution">
    <text evidence="1">The sequence shown here is derived from an EMBL/GenBank/DDBJ whole genome shotgun (WGS) entry which is preliminary data.</text>
</comment>
<proteinExistence type="predicted"/>